<dbReference type="EC" id="5.6.2.4" evidence="12"/>
<evidence type="ECO:0000256" key="6">
    <source>
        <dbReference type="ARBA" id="ARBA00022839"/>
    </source>
</evidence>
<comment type="caution">
    <text evidence="17">The sequence shown here is derived from an EMBL/GenBank/DDBJ whole genome shotgun (WGS) entry which is preliminary data.</text>
</comment>
<keyword evidence="4 14" id="KW-0378">Hydrolase</keyword>
<evidence type="ECO:0000256" key="10">
    <source>
        <dbReference type="ARBA" id="ARBA00023235"/>
    </source>
</evidence>
<reference evidence="17" key="1">
    <citation type="journal article" date="2020" name="mSystems">
        <title>Genome- and Community-Level Interaction Insights into Carbon Utilization and Element Cycling Functions of Hydrothermarchaeota in Hydrothermal Sediment.</title>
        <authorList>
            <person name="Zhou Z."/>
            <person name="Liu Y."/>
            <person name="Xu W."/>
            <person name="Pan J."/>
            <person name="Luo Z.H."/>
            <person name="Li M."/>
        </authorList>
    </citation>
    <scope>NUCLEOTIDE SEQUENCE [LARGE SCALE GENOMIC DNA]</scope>
    <source>
        <strain evidence="17">SpSt-339</strain>
    </source>
</reference>
<dbReference type="GO" id="GO:0033202">
    <property type="term" value="C:DNA helicase complex"/>
    <property type="evidence" value="ECO:0007669"/>
    <property type="project" value="TreeGrafter"/>
</dbReference>
<name>A0A7C2JY20_9PLAN</name>
<keyword evidence="6" id="KW-0269">Exonuclease</keyword>
<dbReference type="Gene3D" id="1.10.486.10">
    <property type="entry name" value="PCRA, domain 4"/>
    <property type="match status" value="1"/>
</dbReference>
<dbReference type="GO" id="GO:0000725">
    <property type="term" value="P:recombinational repair"/>
    <property type="evidence" value="ECO:0007669"/>
    <property type="project" value="TreeGrafter"/>
</dbReference>
<evidence type="ECO:0000256" key="13">
    <source>
        <dbReference type="ARBA" id="ARBA00048988"/>
    </source>
</evidence>
<dbReference type="InterPro" id="IPR014016">
    <property type="entry name" value="UvrD-like_ATP-bd"/>
</dbReference>
<evidence type="ECO:0000313" key="17">
    <source>
        <dbReference type="EMBL" id="HEN15346.1"/>
    </source>
</evidence>
<dbReference type="InterPro" id="IPR027417">
    <property type="entry name" value="P-loop_NTPase"/>
</dbReference>
<evidence type="ECO:0000259" key="15">
    <source>
        <dbReference type="PROSITE" id="PS51198"/>
    </source>
</evidence>
<dbReference type="Pfam" id="PF13361">
    <property type="entry name" value="UvrD_C"/>
    <property type="match status" value="2"/>
</dbReference>
<keyword evidence="5 14" id="KW-0347">Helicase</keyword>
<gene>
    <name evidence="17" type="ORF">ENQ76_07750</name>
</gene>
<evidence type="ECO:0000256" key="7">
    <source>
        <dbReference type="ARBA" id="ARBA00022840"/>
    </source>
</evidence>
<organism evidence="17">
    <name type="scientific">Schlesneria paludicola</name>
    <dbReference type="NCBI Taxonomy" id="360056"/>
    <lineage>
        <taxon>Bacteria</taxon>
        <taxon>Pseudomonadati</taxon>
        <taxon>Planctomycetota</taxon>
        <taxon>Planctomycetia</taxon>
        <taxon>Planctomycetales</taxon>
        <taxon>Planctomycetaceae</taxon>
        <taxon>Schlesneria</taxon>
    </lineage>
</organism>
<dbReference type="InterPro" id="IPR011335">
    <property type="entry name" value="Restrct_endonuc-II-like"/>
</dbReference>
<evidence type="ECO:0000259" key="16">
    <source>
        <dbReference type="PROSITE" id="PS51217"/>
    </source>
</evidence>
<dbReference type="PANTHER" id="PTHR11070:SF48">
    <property type="entry name" value="ATP-DEPENDENT HELICASE_NUCLEASE SUBUNIT A"/>
    <property type="match status" value="1"/>
</dbReference>
<dbReference type="GO" id="GO:0005829">
    <property type="term" value="C:cytosol"/>
    <property type="evidence" value="ECO:0007669"/>
    <property type="project" value="TreeGrafter"/>
</dbReference>
<evidence type="ECO:0000256" key="14">
    <source>
        <dbReference type="PROSITE-ProRule" id="PRU00560"/>
    </source>
</evidence>
<dbReference type="GO" id="GO:0004527">
    <property type="term" value="F:exonuclease activity"/>
    <property type="evidence" value="ECO:0007669"/>
    <property type="project" value="UniProtKB-KW"/>
</dbReference>
<keyword evidence="2 14" id="KW-0547">Nucleotide-binding</keyword>
<comment type="catalytic activity">
    <reaction evidence="11">
        <text>Couples ATP hydrolysis with the unwinding of duplex DNA by translocating in the 3'-5' direction.</text>
        <dbReference type="EC" id="5.6.2.4"/>
    </reaction>
</comment>
<dbReference type="SUPFAM" id="SSF52540">
    <property type="entry name" value="P-loop containing nucleoside triphosphate hydrolases"/>
    <property type="match status" value="1"/>
</dbReference>
<evidence type="ECO:0000256" key="11">
    <source>
        <dbReference type="ARBA" id="ARBA00034617"/>
    </source>
</evidence>
<accession>A0A7C2JY20</accession>
<dbReference type="Gene3D" id="3.40.50.300">
    <property type="entry name" value="P-loop containing nucleotide triphosphate hydrolases"/>
    <property type="match status" value="4"/>
</dbReference>
<feature type="domain" description="UvrD-like helicase ATP-binding" evidence="15">
    <location>
        <begin position="14"/>
        <end position="459"/>
    </location>
</feature>
<evidence type="ECO:0000256" key="2">
    <source>
        <dbReference type="ARBA" id="ARBA00022741"/>
    </source>
</evidence>
<evidence type="ECO:0000256" key="3">
    <source>
        <dbReference type="ARBA" id="ARBA00022763"/>
    </source>
</evidence>
<dbReference type="Pfam" id="PF12705">
    <property type="entry name" value="PDDEXK_1"/>
    <property type="match status" value="1"/>
</dbReference>
<dbReference type="PANTHER" id="PTHR11070">
    <property type="entry name" value="UVRD / RECB / PCRA DNA HELICASE FAMILY MEMBER"/>
    <property type="match status" value="1"/>
</dbReference>
<feature type="domain" description="UvrD-like helicase C-terminal" evidence="16">
    <location>
        <begin position="460"/>
        <end position="770"/>
    </location>
</feature>
<proteinExistence type="predicted"/>
<protein>
    <recommendedName>
        <fullName evidence="12">DNA 3'-5' helicase</fullName>
        <ecNumber evidence="12">5.6.2.4</ecNumber>
    </recommendedName>
</protein>
<dbReference type="Gene3D" id="3.90.320.10">
    <property type="match status" value="1"/>
</dbReference>
<sequence>MTVSFEGPPPMSVPSFTEQQAAAIQTRGVSIGLSAGAGCGKTFVLTQRFLAHLEPGPQQAELHHLVAITFTDRAAREMRDRVRATCHGKLVSCPAEHVEHWMTMLRGLDAARISTIHSFCTSLLRANAVEAGLDPQFSVLEAPLADTLLTGATKETIHRLLIADDPDAFAFVLRFGLERTRNLVAWLAGQRFRVDWSAWQERSPQDVARQWLDDWHQRFVPELLKKLREGPTAQTVLSLLRDHESSHPAMRDACAELRARLPTDAVWTDPPAELTSLREAAKVQGRGGKSAWPSEEVFDSVRDAFKALRDEIDQLLGLLAYEPDDVHLAAELACQGFRLARSVAESYEQQKREAGGLDFDDLLLAARSLLRDRADVRQRFEQGIKLLMVDEFQDTDPVQADIVRMLCGEALLHGKLFLVGDVKQSIYRFRRADPQVFQSLREALPDPGKLSLTRNFRSQPEILKFVNLLFQRHMPHYEPLVPFAATQQSPPPCIEFLWATADVEPDPQRDPDKKSSAQELRVREADWMARRIRELLDDPAPRVRDRAAPGGLRRVESRDIVILFRALTNVAGYEAALREYGLDYYLVGGKSFYAQQEVFDLLNLCQTLDDPDDELALIGVLRSPFFGLDDDSIHALRPDGGNWQSRLEQPPPAFLSEAQRRQIRFAAETLAWLRSRKDRLPIAELLTASVERTGYDASLLVEFLGSRKVANLRKLIDQAALFDRGEAFTLKDYVERLKTSVLEETEEEFATTQPESGNVIRLMSVHQSKGLEFPVVFVADINRRSNNRSPAPYLHPEWGALVDIPNEFGKERDNLALRMLKLQEQQADEEESLRLFYVAVTRAADHLVLSAGVEPDLTPSSTWMKLLSEQFQLDTGLPKGDPTLGLMSGAASPADIPLVFRHHQPPQAERVPGSKDTVPLAQLLQTVREATPEALPDAARTIPVDPTAPGVWSVSQLETIDARLSSIAAVAHGGGDGDQAGAIGDALHHLLEALDYDRLDDWRTVLETALSAERKAVEPETWPVIEETLERFARSDVGARLSEAPQRFVELDFTLPWPTTNPGHPDLVTGQIDLLSGDDAGGWHLRDFKTGNYVRDVADAEILAPYAFQLGVYALAAERWLGQPLRSIGLILVRPTVREVLWTFDGAMRAEIRSRLSQALSAARR</sequence>
<dbReference type="InterPro" id="IPR011604">
    <property type="entry name" value="PDDEXK-like_dom_sf"/>
</dbReference>
<keyword evidence="1" id="KW-0540">Nuclease</keyword>
<keyword evidence="3" id="KW-0227">DNA damage</keyword>
<dbReference type="InterPro" id="IPR014017">
    <property type="entry name" value="DNA_helicase_UvrD-like_C"/>
</dbReference>
<evidence type="ECO:0000256" key="9">
    <source>
        <dbReference type="ARBA" id="ARBA00023204"/>
    </source>
</evidence>
<dbReference type="InterPro" id="IPR000212">
    <property type="entry name" value="DNA_helicase_UvrD/REP"/>
</dbReference>
<evidence type="ECO:0000256" key="5">
    <source>
        <dbReference type="ARBA" id="ARBA00022806"/>
    </source>
</evidence>
<dbReference type="GO" id="GO:0005524">
    <property type="term" value="F:ATP binding"/>
    <property type="evidence" value="ECO:0007669"/>
    <property type="project" value="UniProtKB-UniRule"/>
</dbReference>
<evidence type="ECO:0000256" key="12">
    <source>
        <dbReference type="ARBA" id="ARBA00034808"/>
    </source>
</evidence>
<dbReference type="GO" id="GO:0043138">
    <property type="term" value="F:3'-5' DNA helicase activity"/>
    <property type="evidence" value="ECO:0007669"/>
    <property type="project" value="UniProtKB-EC"/>
</dbReference>
<dbReference type="Pfam" id="PF00580">
    <property type="entry name" value="UvrD-helicase"/>
    <property type="match status" value="1"/>
</dbReference>
<dbReference type="AlphaFoldDB" id="A0A7C2JY20"/>
<comment type="catalytic activity">
    <reaction evidence="13">
        <text>ATP + H2O = ADP + phosphate + H(+)</text>
        <dbReference type="Rhea" id="RHEA:13065"/>
        <dbReference type="ChEBI" id="CHEBI:15377"/>
        <dbReference type="ChEBI" id="CHEBI:15378"/>
        <dbReference type="ChEBI" id="CHEBI:30616"/>
        <dbReference type="ChEBI" id="CHEBI:43474"/>
        <dbReference type="ChEBI" id="CHEBI:456216"/>
        <dbReference type="EC" id="5.6.2.4"/>
    </reaction>
</comment>
<keyword evidence="9" id="KW-0234">DNA repair</keyword>
<keyword evidence="10" id="KW-0413">Isomerase</keyword>
<keyword evidence="7 14" id="KW-0067">ATP-binding</keyword>
<feature type="binding site" evidence="14">
    <location>
        <begin position="35"/>
        <end position="42"/>
    </location>
    <ligand>
        <name>ATP</name>
        <dbReference type="ChEBI" id="CHEBI:30616"/>
    </ligand>
</feature>
<evidence type="ECO:0000256" key="1">
    <source>
        <dbReference type="ARBA" id="ARBA00022722"/>
    </source>
</evidence>
<keyword evidence="8" id="KW-0238">DNA-binding</keyword>
<dbReference type="SUPFAM" id="SSF52980">
    <property type="entry name" value="Restriction endonuclease-like"/>
    <property type="match status" value="1"/>
</dbReference>
<dbReference type="PROSITE" id="PS51198">
    <property type="entry name" value="UVRD_HELICASE_ATP_BIND"/>
    <property type="match status" value="1"/>
</dbReference>
<dbReference type="EMBL" id="DSOK01000226">
    <property type="protein sequence ID" value="HEN15346.1"/>
    <property type="molecule type" value="Genomic_DNA"/>
</dbReference>
<dbReference type="GO" id="GO:0003677">
    <property type="term" value="F:DNA binding"/>
    <property type="evidence" value="ECO:0007669"/>
    <property type="project" value="UniProtKB-KW"/>
</dbReference>
<dbReference type="InterPro" id="IPR038726">
    <property type="entry name" value="PDDEXK_AddAB-type"/>
</dbReference>
<dbReference type="PROSITE" id="PS51217">
    <property type="entry name" value="UVRD_HELICASE_CTER"/>
    <property type="match status" value="1"/>
</dbReference>
<evidence type="ECO:0000256" key="4">
    <source>
        <dbReference type="ARBA" id="ARBA00022801"/>
    </source>
</evidence>
<evidence type="ECO:0000256" key="8">
    <source>
        <dbReference type="ARBA" id="ARBA00023125"/>
    </source>
</evidence>